<keyword evidence="6" id="KW-0631">Potassium channel</keyword>
<evidence type="ECO:0000256" key="5">
    <source>
        <dbReference type="ARBA" id="ARBA00022692"/>
    </source>
</evidence>
<feature type="transmembrane region" description="Helical" evidence="13">
    <location>
        <begin position="46"/>
        <end position="67"/>
    </location>
</feature>
<dbReference type="Pfam" id="PF05197">
    <property type="entry name" value="TRIC"/>
    <property type="match status" value="1"/>
</dbReference>
<evidence type="ECO:0000256" key="11">
    <source>
        <dbReference type="ARBA" id="ARBA00023303"/>
    </source>
</evidence>
<accession>A0A7S2UB07</accession>
<feature type="compositionally biased region" description="Low complexity" evidence="12">
    <location>
        <begin position="270"/>
        <end position="284"/>
    </location>
</feature>
<organism evidence="14">
    <name type="scientific">Attheya septentrionalis</name>
    <dbReference type="NCBI Taxonomy" id="420275"/>
    <lineage>
        <taxon>Eukaryota</taxon>
        <taxon>Sar</taxon>
        <taxon>Stramenopiles</taxon>
        <taxon>Ochrophyta</taxon>
        <taxon>Bacillariophyta</taxon>
        <taxon>Coscinodiscophyceae</taxon>
        <taxon>Chaetocerotophycidae</taxon>
        <taxon>Chaetocerotales</taxon>
        <taxon>Attheyaceae</taxon>
        <taxon>Attheya</taxon>
    </lineage>
</organism>
<dbReference type="EMBL" id="HBHQ01008941">
    <property type="protein sequence ID" value="CAD9814206.1"/>
    <property type="molecule type" value="Transcribed_RNA"/>
</dbReference>
<evidence type="ECO:0000256" key="13">
    <source>
        <dbReference type="SAM" id="Phobius"/>
    </source>
</evidence>
<evidence type="ECO:0000256" key="10">
    <source>
        <dbReference type="ARBA" id="ARBA00023136"/>
    </source>
</evidence>
<dbReference type="GO" id="GO:0016020">
    <property type="term" value="C:membrane"/>
    <property type="evidence" value="ECO:0007669"/>
    <property type="project" value="InterPro"/>
</dbReference>
<evidence type="ECO:0000256" key="2">
    <source>
        <dbReference type="ARBA" id="ARBA00005766"/>
    </source>
</evidence>
<keyword evidence="3" id="KW-0813">Transport</keyword>
<dbReference type="GO" id="GO:0005267">
    <property type="term" value="F:potassium channel activity"/>
    <property type="evidence" value="ECO:0007669"/>
    <property type="project" value="UniProtKB-KW"/>
</dbReference>
<comment type="similarity">
    <text evidence="2">Belongs to the TMEM38 family.</text>
</comment>
<feature type="transmembrane region" description="Helical" evidence="13">
    <location>
        <begin position="15"/>
        <end position="34"/>
    </location>
</feature>
<evidence type="ECO:0000256" key="1">
    <source>
        <dbReference type="ARBA" id="ARBA00004127"/>
    </source>
</evidence>
<evidence type="ECO:0000313" key="14">
    <source>
        <dbReference type="EMBL" id="CAD9814206.1"/>
    </source>
</evidence>
<keyword evidence="9" id="KW-0406">Ion transport</keyword>
<feature type="transmembrane region" description="Helical" evidence="13">
    <location>
        <begin position="225"/>
        <end position="244"/>
    </location>
</feature>
<keyword evidence="4" id="KW-0633">Potassium transport</keyword>
<name>A0A7S2UB07_9STRA</name>
<reference evidence="14" key="1">
    <citation type="submission" date="2021-01" db="EMBL/GenBank/DDBJ databases">
        <authorList>
            <person name="Corre E."/>
            <person name="Pelletier E."/>
            <person name="Niang G."/>
            <person name="Scheremetjew M."/>
            <person name="Finn R."/>
            <person name="Kale V."/>
            <person name="Holt S."/>
            <person name="Cochrane G."/>
            <person name="Meng A."/>
            <person name="Brown T."/>
            <person name="Cohen L."/>
        </authorList>
    </citation>
    <scope>NUCLEOTIDE SEQUENCE</scope>
    <source>
        <strain evidence="14">CCMP2084</strain>
    </source>
</reference>
<evidence type="ECO:0000256" key="7">
    <source>
        <dbReference type="ARBA" id="ARBA00022958"/>
    </source>
</evidence>
<comment type="subcellular location">
    <subcellularLocation>
        <location evidence="1">Endomembrane system</location>
        <topology evidence="1">Multi-pass membrane protein</topology>
    </subcellularLocation>
</comment>
<keyword evidence="11" id="KW-0407">Ion channel</keyword>
<feature type="compositionally biased region" description="Basic residues" evidence="12">
    <location>
        <begin position="288"/>
        <end position="297"/>
    </location>
</feature>
<keyword evidence="7" id="KW-0630">Potassium</keyword>
<dbReference type="InterPro" id="IPR007866">
    <property type="entry name" value="TRIC_channel"/>
</dbReference>
<proteinExistence type="inferred from homology"/>
<evidence type="ECO:0000256" key="8">
    <source>
        <dbReference type="ARBA" id="ARBA00022989"/>
    </source>
</evidence>
<feature type="transmembrane region" description="Helical" evidence="13">
    <location>
        <begin position="79"/>
        <end position="100"/>
    </location>
</feature>
<keyword evidence="10 13" id="KW-0472">Membrane</keyword>
<keyword evidence="5 13" id="KW-0812">Transmembrane</keyword>
<evidence type="ECO:0000256" key="6">
    <source>
        <dbReference type="ARBA" id="ARBA00022826"/>
    </source>
</evidence>
<evidence type="ECO:0000256" key="9">
    <source>
        <dbReference type="ARBA" id="ARBA00023065"/>
    </source>
</evidence>
<dbReference type="GO" id="GO:0012505">
    <property type="term" value="C:endomembrane system"/>
    <property type="evidence" value="ECO:0007669"/>
    <property type="project" value="UniProtKB-SubCell"/>
</dbReference>
<sequence>MNAFEVVVAYLTGEFAYAAELQAFWMAMQGAMAVRNGPNAGKKLHWFHAFCLSVLTGYAGALFAPLWMGRPTSMLSNDLNFAVCILAFLIVNCLPFDAGFKLCNTLPVRIVMTAFAQLFRANGIAKFSNMAYEEFKDSPSSYYPTPVFGPIVWPTLLGNMGGLFANGVNAYLAKGMPWPFQNGLVCASFYHFMVHDTKGVIGQTLRRAIRSMGPSVRMGLVDNKVFASVIVSAFMHIVGILQLPNFLGSSFSPFNSLGAALLYITTLSGKSKSTTPSTSTSTASNPVVKKKRNRGRKTNANSNGAKKEL</sequence>
<dbReference type="AlphaFoldDB" id="A0A7S2UB07"/>
<evidence type="ECO:0000256" key="12">
    <source>
        <dbReference type="SAM" id="MobiDB-lite"/>
    </source>
</evidence>
<dbReference type="GO" id="GO:0042802">
    <property type="term" value="F:identical protein binding"/>
    <property type="evidence" value="ECO:0007669"/>
    <property type="project" value="InterPro"/>
</dbReference>
<feature type="region of interest" description="Disordered" evidence="12">
    <location>
        <begin position="270"/>
        <end position="309"/>
    </location>
</feature>
<evidence type="ECO:0000256" key="4">
    <source>
        <dbReference type="ARBA" id="ARBA00022538"/>
    </source>
</evidence>
<feature type="compositionally biased region" description="Polar residues" evidence="12">
    <location>
        <begin position="298"/>
        <end position="309"/>
    </location>
</feature>
<gene>
    <name evidence="14" type="ORF">ASEP1449_LOCUS6031</name>
</gene>
<evidence type="ECO:0000256" key="3">
    <source>
        <dbReference type="ARBA" id="ARBA00022448"/>
    </source>
</evidence>
<keyword evidence="8 13" id="KW-1133">Transmembrane helix</keyword>
<protein>
    <submittedName>
        <fullName evidence="14">Uncharacterized protein</fullName>
    </submittedName>
</protein>